<accession>A0A7J3T8X2</accession>
<keyword evidence="4 9" id="KW-0460">Magnesium</keyword>
<dbReference type="InterPro" id="IPR050064">
    <property type="entry name" value="IGPS_HisA/HisF"/>
</dbReference>
<sequence>MSVMEYIEKKTKREKMHMTLIDPAEQEPVESAKMAYEAYLAGTDAIMIGGSTNLTRELMDETILAIKEKMTLPVIIFPSGADVISQYADAIYFMSLLNSRDVNFVIRQQVMGAPIIKKIGLEPIPMGYLIIEPGMTAGRVGQAELIKRDDIKTAIGYALAAQYLGMKLVYLEAGSGAPEPVPQEMISAVKKEIDIPLIVGGGIRTPQQARAIVKAGADIIVTGTLVEEVSNIRDSLKKIIEAISL</sequence>
<comment type="similarity">
    <text evidence="9">Belongs to the GGGP/HepGP synthase family. Group II subfamily.</text>
</comment>
<gene>
    <name evidence="10" type="ORF">ENL31_00950</name>
</gene>
<evidence type="ECO:0000256" key="4">
    <source>
        <dbReference type="ARBA" id="ARBA00022842"/>
    </source>
</evidence>
<dbReference type="PANTHER" id="PTHR21235">
    <property type="entry name" value="IMIDAZOLE GLYCEROL PHOSPHATE SYNTHASE SUBUNIT HISF/H IGP SYNTHASE SUBUNIT HISF/H"/>
    <property type="match status" value="1"/>
</dbReference>
<evidence type="ECO:0000256" key="8">
    <source>
        <dbReference type="ARBA" id="ARBA00047288"/>
    </source>
</evidence>
<dbReference type="GO" id="GO:0005737">
    <property type="term" value="C:cytoplasm"/>
    <property type="evidence" value="ECO:0007669"/>
    <property type="project" value="UniProtKB-SubCell"/>
</dbReference>
<comment type="cofactor">
    <cofactor evidence="9">
        <name>Mg(2+)</name>
        <dbReference type="ChEBI" id="CHEBI:18420"/>
    </cofactor>
</comment>
<comment type="caution">
    <text evidence="9">Lacks conserved residue(s) required for the propagation of feature annotation.</text>
</comment>
<dbReference type="NCBIfam" id="NF003198">
    <property type="entry name" value="PRK04169.1-2"/>
    <property type="match status" value="1"/>
</dbReference>
<dbReference type="FunFam" id="3.20.20.390:FF:000001">
    <property type="entry name" value="Heptaprenylglyceryl phosphate synthase"/>
    <property type="match status" value="1"/>
</dbReference>
<comment type="catalytic activity">
    <reaction evidence="8 9">
        <text>sn-glycerol 1-phosphate + (2E,6E,10E)-geranylgeranyl diphosphate = sn-3-O-(geranylgeranyl)glycerol 1-phosphate + diphosphate</text>
        <dbReference type="Rhea" id="RHEA:23404"/>
        <dbReference type="ChEBI" id="CHEBI:33019"/>
        <dbReference type="ChEBI" id="CHEBI:57677"/>
        <dbReference type="ChEBI" id="CHEBI:57685"/>
        <dbReference type="ChEBI" id="CHEBI:58756"/>
        <dbReference type="EC" id="2.5.1.41"/>
    </reaction>
</comment>
<keyword evidence="6 9" id="KW-0594">Phospholipid biosynthesis</keyword>
<evidence type="ECO:0000256" key="1">
    <source>
        <dbReference type="ARBA" id="ARBA00022516"/>
    </source>
</evidence>
<dbReference type="InterPro" id="IPR010946">
    <property type="entry name" value="GGGP_synth"/>
</dbReference>
<comment type="subcellular location">
    <subcellularLocation>
        <location evidence="9">Cytoplasm</location>
    </subcellularLocation>
</comment>
<dbReference type="AlphaFoldDB" id="A0A7J3T8X2"/>
<feature type="binding site" evidence="9">
    <location>
        <begin position="170"/>
        <end position="176"/>
    </location>
    <ligand>
        <name>sn-glycerol 1-phosphate</name>
        <dbReference type="ChEBI" id="CHEBI:57685"/>
    </ligand>
</feature>
<comment type="pathway">
    <text evidence="9">Membrane lipid metabolism; glycerophospholipid metabolism.</text>
</comment>
<dbReference type="NCBIfam" id="TIGR01768">
    <property type="entry name" value="GGGP-family"/>
    <property type="match status" value="1"/>
</dbReference>
<dbReference type="InterPro" id="IPR008205">
    <property type="entry name" value="GGGP_HepGP_synthase"/>
</dbReference>
<dbReference type="EMBL" id="DRTM01000073">
    <property type="protein sequence ID" value="HHE75679.1"/>
    <property type="molecule type" value="Genomic_DNA"/>
</dbReference>
<evidence type="ECO:0000256" key="6">
    <source>
        <dbReference type="ARBA" id="ARBA00023209"/>
    </source>
</evidence>
<dbReference type="SUPFAM" id="SSF51395">
    <property type="entry name" value="FMN-linked oxidoreductases"/>
    <property type="match status" value="1"/>
</dbReference>
<keyword evidence="5 9" id="KW-0443">Lipid metabolism</keyword>
<dbReference type="PANTHER" id="PTHR21235:SF22">
    <property type="entry name" value="GERANYLGERANYLGLYCERYL PHOSPHATE SYNTHASE"/>
    <property type="match status" value="1"/>
</dbReference>
<dbReference type="Pfam" id="PF01884">
    <property type="entry name" value="PcrB"/>
    <property type="match status" value="1"/>
</dbReference>
<protein>
    <recommendedName>
        <fullName evidence="9">Geranylgeranylglyceryl phosphate synthase</fullName>
        <shortName evidence="9">GGGP synthase</shortName>
        <shortName evidence="9">GGGPS</shortName>
        <ecNumber evidence="9">2.5.1.41</ecNumber>
    </recommendedName>
    <alternativeName>
        <fullName evidence="9">(S)-3-O-geranylgeranylglyceryl phosphate synthase</fullName>
    </alternativeName>
    <alternativeName>
        <fullName evidence="9">Phosphoglycerol geranylgeranyltransferase</fullName>
    </alternativeName>
</protein>
<evidence type="ECO:0000256" key="5">
    <source>
        <dbReference type="ARBA" id="ARBA00023098"/>
    </source>
</evidence>
<dbReference type="GO" id="GO:0000287">
    <property type="term" value="F:magnesium ion binding"/>
    <property type="evidence" value="ECO:0007669"/>
    <property type="project" value="UniProtKB-UniRule"/>
</dbReference>
<keyword evidence="2 9" id="KW-0808">Transferase</keyword>
<name>A0A7J3T8X2_9ARCH</name>
<keyword evidence="1 9" id="KW-0444">Lipid biosynthesis</keyword>
<dbReference type="UniPathway" id="UPA00940"/>
<feature type="binding site" evidence="9">
    <location>
        <begin position="201"/>
        <end position="202"/>
    </location>
    <ligand>
        <name>sn-glycerol 1-phosphate</name>
        <dbReference type="ChEBI" id="CHEBI:57685"/>
    </ligand>
</feature>
<dbReference type="CDD" id="cd02812">
    <property type="entry name" value="PcrB_like"/>
    <property type="match status" value="1"/>
</dbReference>
<dbReference type="EC" id="2.5.1.41" evidence="9"/>
<reference evidence="10" key="1">
    <citation type="journal article" date="2020" name="mSystems">
        <title>Genome- and Community-Level Interaction Insights into Carbon Utilization and Element Cycling Functions of Hydrothermarchaeota in Hydrothermal Sediment.</title>
        <authorList>
            <person name="Zhou Z."/>
            <person name="Liu Y."/>
            <person name="Xu W."/>
            <person name="Pan J."/>
            <person name="Luo Z.H."/>
            <person name="Li M."/>
        </authorList>
    </citation>
    <scope>NUCLEOTIDE SEQUENCE [LARGE SCALE GENOMIC DNA]</scope>
    <source>
        <strain evidence="10">HyVt-85</strain>
    </source>
</reference>
<feature type="binding site" evidence="9">
    <location>
        <position position="22"/>
    </location>
    <ligand>
        <name>Mg(2+)</name>
        <dbReference type="ChEBI" id="CHEBI:18420"/>
    </ligand>
</feature>
<dbReference type="HAMAP" id="MF_00112">
    <property type="entry name" value="GGGP_HepGP_synthase"/>
    <property type="match status" value="1"/>
</dbReference>
<dbReference type="Proteomes" id="UP000886130">
    <property type="component" value="Unassembled WGS sequence"/>
</dbReference>
<dbReference type="Gene3D" id="3.20.20.390">
    <property type="entry name" value="FMN-linked oxidoreductases"/>
    <property type="match status" value="1"/>
</dbReference>
<feature type="binding site" evidence="9">
    <location>
        <begin position="223"/>
        <end position="224"/>
    </location>
    <ligand>
        <name>sn-glycerol 1-phosphate</name>
        <dbReference type="ChEBI" id="CHEBI:57685"/>
    </ligand>
</feature>
<comment type="caution">
    <text evidence="10">The sequence shown here is derived from an EMBL/GenBank/DDBJ whole genome shotgun (WGS) entry which is preliminary data.</text>
</comment>
<dbReference type="GO" id="GO:0046474">
    <property type="term" value="P:glycerophospholipid biosynthetic process"/>
    <property type="evidence" value="ECO:0007669"/>
    <property type="project" value="UniProtKB-UniRule"/>
</dbReference>
<evidence type="ECO:0000256" key="7">
    <source>
        <dbReference type="ARBA" id="ARBA00023264"/>
    </source>
</evidence>
<evidence type="ECO:0000256" key="9">
    <source>
        <dbReference type="HAMAP-Rule" id="MF_00112"/>
    </source>
</evidence>
<dbReference type="GO" id="GO:0000107">
    <property type="term" value="F:imidazoleglycerol-phosphate synthase activity"/>
    <property type="evidence" value="ECO:0007669"/>
    <property type="project" value="TreeGrafter"/>
</dbReference>
<dbReference type="InterPro" id="IPR038597">
    <property type="entry name" value="GGGP/HepGP_synthase_sf"/>
</dbReference>
<feature type="binding site" evidence="9">
    <location>
        <position position="51"/>
    </location>
    <ligand>
        <name>Mg(2+)</name>
        <dbReference type="ChEBI" id="CHEBI:18420"/>
    </ligand>
</feature>
<keyword evidence="3 9" id="KW-0479">Metal-binding</keyword>
<proteinExistence type="inferred from homology"/>
<dbReference type="GO" id="GO:0047294">
    <property type="term" value="F:phosphoglycerol geranylgeranyltransferase activity"/>
    <property type="evidence" value="ECO:0007669"/>
    <property type="project" value="UniProtKB-UniRule"/>
</dbReference>
<evidence type="ECO:0000256" key="2">
    <source>
        <dbReference type="ARBA" id="ARBA00022679"/>
    </source>
</evidence>
<keyword evidence="7 9" id="KW-1208">Phospholipid metabolism</keyword>
<keyword evidence="9" id="KW-0963">Cytoplasm</keyword>
<dbReference type="NCBIfam" id="TIGR01769">
    <property type="entry name" value="GGGP"/>
    <property type="match status" value="1"/>
</dbReference>
<comment type="function">
    <text evidence="9">Prenyltransferase that catalyzes the transfer of the geranylgeranyl moiety of geranylgeranyl diphosphate (GGPP) to the C3 hydroxyl of sn-glycerol-1-phosphate (G1P). This reaction is the first ether-bond-formation step in the biosynthesis of archaeal membrane lipids.</text>
</comment>
<evidence type="ECO:0000256" key="3">
    <source>
        <dbReference type="ARBA" id="ARBA00022723"/>
    </source>
</evidence>
<organism evidence="10">
    <name type="scientific">Candidatus Aciduliprofundum boonei</name>
    <dbReference type="NCBI Taxonomy" id="379547"/>
    <lineage>
        <taxon>Archaea</taxon>
        <taxon>Methanobacteriati</taxon>
        <taxon>Thermoplasmatota</taxon>
        <taxon>DHVE2 group</taxon>
        <taxon>Candidatus Aciduliprofundum</taxon>
    </lineage>
</organism>
<evidence type="ECO:0000313" key="10">
    <source>
        <dbReference type="EMBL" id="HHE75679.1"/>
    </source>
</evidence>